<evidence type="ECO:0000313" key="2">
    <source>
        <dbReference type="EMBL" id="KAK9060699.1"/>
    </source>
</evidence>
<feature type="domain" description="Cathepsin propeptide inhibitor" evidence="1">
    <location>
        <begin position="50"/>
        <end position="104"/>
    </location>
</feature>
<name>A0AAP0CWT4_9ASTR</name>
<comment type="caution">
    <text evidence="2">The sequence shown here is derived from an EMBL/GenBank/DDBJ whole genome shotgun (WGS) entry which is preliminary data.</text>
</comment>
<proteinExistence type="predicted"/>
<dbReference type="Proteomes" id="UP001408789">
    <property type="component" value="Unassembled WGS sequence"/>
</dbReference>
<dbReference type="InterPro" id="IPR013201">
    <property type="entry name" value="Prot_inhib_I29"/>
</dbReference>
<dbReference type="InterPro" id="IPR038765">
    <property type="entry name" value="Papain-like_cys_pep_sf"/>
</dbReference>
<accession>A0AAP0CWT4</accession>
<dbReference type="SUPFAM" id="SSF54001">
    <property type="entry name" value="Cysteine proteinases"/>
    <property type="match status" value="1"/>
</dbReference>
<protein>
    <recommendedName>
        <fullName evidence="1">Cathepsin propeptide inhibitor domain-containing protein</fullName>
    </recommendedName>
</protein>
<organism evidence="2 3">
    <name type="scientific">Deinandra increscens subsp. villosa</name>
    <dbReference type="NCBI Taxonomy" id="3103831"/>
    <lineage>
        <taxon>Eukaryota</taxon>
        <taxon>Viridiplantae</taxon>
        <taxon>Streptophyta</taxon>
        <taxon>Embryophyta</taxon>
        <taxon>Tracheophyta</taxon>
        <taxon>Spermatophyta</taxon>
        <taxon>Magnoliopsida</taxon>
        <taxon>eudicotyledons</taxon>
        <taxon>Gunneridae</taxon>
        <taxon>Pentapetalae</taxon>
        <taxon>asterids</taxon>
        <taxon>campanulids</taxon>
        <taxon>Asterales</taxon>
        <taxon>Asteraceae</taxon>
        <taxon>Asteroideae</taxon>
        <taxon>Heliantheae alliance</taxon>
        <taxon>Madieae</taxon>
        <taxon>Madiinae</taxon>
        <taxon>Deinandra</taxon>
    </lineage>
</organism>
<gene>
    <name evidence="2" type="ORF">SSX86_021405</name>
</gene>
<reference evidence="2 3" key="1">
    <citation type="submission" date="2024-04" db="EMBL/GenBank/DDBJ databases">
        <title>The reference genome of an endangered Asteraceae, Deinandra increscens subsp. villosa, native to the Central Coast of California.</title>
        <authorList>
            <person name="Guilliams M."/>
            <person name="Hasenstab-Lehman K."/>
            <person name="Meyer R."/>
            <person name="Mcevoy S."/>
        </authorList>
    </citation>
    <scope>NUCLEOTIDE SEQUENCE [LARGE SCALE GENOMIC DNA]</scope>
    <source>
        <tissue evidence="2">Leaf</tissue>
    </source>
</reference>
<evidence type="ECO:0000313" key="3">
    <source>
        <dbReference type="Proteomes" id="UP001408789"/>
    </source>
</evidence>
<keyword evidence="3" id="KW-1185">Reference proteome</keyword>
<dbReference type="AlphaFoldDB" id="A0AAP0CWT4"/>
<dbReference type="Pfam" id="PF08246">
    <property type="entry name" value="Inhibitor_I29"/>
    <property type="match status" value="1"/>
</dbReference>
<evidence type="ECO:0000259" key="1">
    <source>
        <dbReference type="Pfam" id="PF08246"/>
    </source>
</evidence>
<dbReference type="Gene3D" id="1.10.287.2250">
    <property type="match status" value="1"/>
</dbReference>
<dbReference type="EMBL" id="JBCNJP010000020">
    <property type="protein sequence ID" value="KAK9060699.1"/>
    <property type="molecule type" value="Genomic_DNA"/>
</dbReference>
<sequence>MASSSSFLQNQKQLWKKSRSLLDFSRRIAGFSSSSSSVRTRTDDEVRALFEEWAIKHGKKYEDPEEKEMRFRHYSARLRQFELHHNPDLSFTPMLDTYAANHFTGGVAVTWHEDGDQQQQLLNLPACLSER</sequence>